<keyword evidence="5" id="KW-1185">Reference proteome</keyword>
<accession>A0ABV6UYI3</accession>
<evidence type="ECO:0000259" key="3">
    <source>
        <dbReference type="SMART" id="SM00530"/>
    </source>
</evidence>
<dbReference type="Gene3D" id="1.10.260.40">
    <property type="entry name" value="lambda repressor-like DNA-binding domains"/>
    <property type="match status" value="1"/>
</dbReference>
<feature type="region of interest" description="Disordered" evidence="1">
    <location>
        <begin position="88"/>
        <end position="138"/>
    </location>
</feature>
<dbReference type="Pfam" id="PF13560">
    <property type="entry name" value="HTH_31"/>
    <property type="match status" value="1"/>
</dbReference>
<evidence type="ECO:0000256" key="1">
    <source>
        <dbReference type="SAM" id="MobiDB-lite"/>
    </source>
</evidence>
<dbReference type="InterPro" id="IPR002477">
    <property type="entry name" value="Peptidoglycan-bd-like"/>
</dbReference>
<feature type="transmembrane region" description="Helical" evidence="2">
    <location>
        <begin position="163"/>
        <end position="185"/>
    </location>
</feature>
<comment type="caution">
    <text evidence="4">The sequence shown here is derived from an EMBL/GenBank/DDBJ whole genome shotgun (WGS) entry which is preliminary data.</text>
</comment>
<feature type="domain" description="HTH cro/C1-type" evidence="3">
    <location>
        <begin position="21"/>
        <end position="76"/>
    </location>
</feature>
<protein>
    <submittedName>
        <fullName evidence="4">Peptidoglycan-binding protein</fullName>
    </submittedName>
</protein>
<dbReference type="InterPro" id="IPR001387">
    <property type="entry name" value="Cro/C1-type_HTH"/>
</dbReference>
<keyword evidence="2" id="KW-1133">Transmembrane helix</keyword>
<dbReference type="SUPFAM" id="SSF47090">
    <property type="entry name" value="PGBD-like"/>
    <property type="match status" value="1"/>
</dbReference>
<dbReference type="InterPro" id="IPR036365">
    <property type="entry name" value="PGBD-like_sf"/>
</dbReference>
<dbReference type="Proteomes" id="UP001592528">
    <property type="component" value="Unassembled WGS sequence"/>
</dbReference>
<feature type="compositionally biased region" description="Low complexity" evidence="1">
    <location>
        <begin position="98"/>
        <end position="130"/>
    </location>
</feature>
<dbReference type="Gene3D" id="1.10.101.10">
    <property type="entry name" value="PGBD-like superfamily/PGBD"/>
    <property type="match status" value="1"/>
</dbReference>
<dbReference type="InterPro" id="IPR036366">
    <property type="entry name" value="PGBDSf"/>
</dbReference>
<dbReference type="RefSeq" id="WP_030261612.1">
    <property type="nucleotide sequence ID" value="NZ_JBHEZZ010000030.1"/>
</dbReference>
<evidence type="ECO:0000313" key="4">
    <source>
        <dbReference type="EMBL" id="MFC1406515.1"/>
    </source>
</evidence>
<gene>
    <name evidence="4" type="ORF">ACEZDJ_34995</name>
</gene>
<proteinExistence type="predicted"/>
<dbReference type="InterPro" id="IPR010982">
    <property type="entry name" value="Lambda_DNA-bd_dom_sf"/>
</dbReference>
<dbReference type="SUPFAM" id="SSF47413">
    <property type="entry name" value="lambda repressor-like DNA-binding domains"/>
    <property type="match status" value="1"/>
</dbReference>
<reference evidence="4 5" key="1">
    <citation type="submission" date="2024-09" db="EMBL/GenBank/DDBJ databases">
        <authorList>
            <person name="Lee S.D."/>
        </authorList>
    </citation>
    <scope>NUCLEOTIDE SEQUENCE [LARGE SCALE GENOMIC DNA]</scope>
    <source>
        <strain evidence="4 5">N1-5</strain>
    </source>
</reference>
<sequence>MARWKALPGGLDPAVVEFVGGLRSAKDDSGLTLRRLAVRTGYSASSWERYLGGRLLPPPEAVEALAELAGTDSARLLARYEMAADAWRREQPEDSGQPGDDGVAPVGQDVGPDVGPDDPSAVPVQAASTADEAEPAPPAEPVVHAVPAVTAPAGQRSRARLQLLVTAVVSAALGATVATLVVLAGQGRSVAAPARVGAVARPVDYACDYVRRAGRWYAGNSTTLTDPLEVDMSGPEVAELQCLLQRAGISPGGIDGNFGPLTEAAVIQAQKTYRLDVDGQVGPRTWAALRG</sequence>
<evidence type="ECO:0000256" key="2">
    <source>
        <dbReference type="SAM" id="Phobius"/>
    </source>
</evidence>
<name>A0ABV6UYI3_9ACTN</name>
<keyword evidence="2" id="KW-0812">Transmembrane</keyword>
<organism evidence="4 5">
    <name type="scientific">Streptacidiphilus cavernicola</name>
    <dbReference type="NCBI Taxonomy" id="3342716"/>
    <lineage>
        <taxon>Bacteria</taxon>
        <taxon>Bacillati</taxon>
        <taxon>Actinomycetota</taxon>
        <taxon>Actinomycetes</taxon>
        <taxon>Kitasatosporales</taxon>
        <taxon>Streptomycetaceae</taxon>
        <taxon>Streptacidiphilus</taxon>
    </lineage>
</organism>
<evidence type="ECO:0000313" key="5">
    <source>
        <dbReference type="Proteomes" id="UP001592528"/>
    </source>
</evidence>
<dbReference type="EMBL" id="JBHEZZ010000030">
    <property type="protein sequence ID" value="MFC1406515.1"/>
    <property type="molecule type" value="Genomic_DNA"/>
</dbReference>
<dbReference type="SMART" id="SM00530">
    <property type="entry name" value="HTH_XRE"/>
    <property type="match status" value="1"/>
</dbReference>
<dbReference type="CDD" id="cd00093">
    <property type="entry name" value="HTH_XRE"/>
    <property type="match status" value="1"/>
</dbReference>
<keyword evidence="2" id="KW-0472">Membrane</keyword>
<dbReference type="Pfam" id="PF01471">
    <property type="entry name" value="PG_binding_1"/>
    <property type="match status" value="1"/>
</dbReference>